<organism evidence="1 2">
    <name type="scientific">Neomoorella stamsii</name>
    <dbReference type="NCBI Taxonomy" id="1266720"/>
    <lineage>
        <taxon>Bacteria</taxon>
        <taxon>Bacillati</taxon>
        <taxon>Bacillota</taxon>
        <taxon>Clostridia</taxon>
        <taxon>Neomoorellales</taxon>
        <taxon>Neomoorellaceae</taxon>
        <taxon>Neomoorella</taxon>
    </lineage>
</organism>
<comment type="caution">
    <text evidence="1">The sequence shown here is derived from an EMBL/GenBank/DDBJ whole genome shotgun (WGS) entry which is preliminary data.</text>
</comment>
<evidence type="ECO:0000313" key="1">
    <source>
        <dbReference type="EMBL" id="PRR71579.1"/>
    </source>
</evidence>
<gene>
    <name evidence="1" type="ORF">MOST_23420</name>
</gene>
<dbReference type="Proteomes" id="UP000239430">
    <property type="component" value="Unassembled WGS sequence"/>
</dbReference>
<accession>A0A9X7J1G8</accession>
<evidence type="ECO:0000313" key="2">
    <source>
        <dbReference type="Proteomes" id="UP000239430"/>
    </source>
</evidence>
<protein>
    <submittedName>
        <fullName evidence="1">Uncharacterized protein</fullName>
    </submittedName>
</protein>
<keyword evidence="2" id="KW-1185">Reference proteome</keyword>
<name>A0A9X7J1G8_9FIRM</name>
<dbReference type="AlphaFoldDB" id="A0A9X7J1G8"/>
<dbReference type="EMBL" id="PVXL01000052">
    <property type="protein sequence ID" value="PRR71579.1"/>
    <property type="molecule type" value="Genomic_DNA"/>
</dbReference>
<sequence length="33" mass="3895">MIKYVGVSKFVYSKRIQKIALGSLIVCRFFDRK</sequence>
<reference evidence="1 2" key="1">
    <citation type="submission" date="2018-03" db="EMBL/GenBank/DDBJ databases">
        <title>Genome sequence of Moorella stamsii DSM 26217.</title>
        <authorList>
            <person name="Poehlein A."/>
            <person name="Daniel R."/>
        </authorList>
    </citation>
    <scope>NUCLEOTIDE SEQUENCE [LARGE SCALE GENOMIC DNA]</scope>
    <source>
        <strain evidence="2">DSM 26217</strain>
    </source>
</reference>
<proteinExistence type="predicted"/>